<dbReference type="PANTHER" id="PTHR35866">
    <property type="entry name" value="PUTATIVE-RELATED"/>
    <property type="match status" value="1"/>
</dbReference>
<sequence>MHIETDIERVRELAEAKEDQNWRFRTFLKGIDLSVKELDSIAHRHYKDIARQIDCGTCANCCKEVSPKLSEEDVTRLASCLGISPSELTATHLRTNEDEDAYCFRQKPCPFLRNNRCTVYDARPDDCRSFPHLHKDEFVFRLIQVVNNCSVCPIVYNVFERLKEEL</sequence>
<dbReference type="AlphaFoldDB" id="A0A8J6N3A6"/>
<dbReference type="InterPro" id="IPR005358">
    <property type="entry name" value="Puta_zinc/iron-chelating_dom"/>
</dbReference>
<dbReference type="Proteomes" id="UP000603545">
    <property type="component" value="Unassembled WGS sequence"/>
</dbReference>
<protein>
    <submittedName>
        <fullName evidence="1">YkgJ family cysteine cluster protein</fullName>
    </submittedName>
</protein>
<name>A0A8J6N3A6_9BACT</name>
<gene>
    <name evidence="1" type="ORF">H8E80_02035</name>
</gene>
<dbReference type="Pfam" id="PF03692">
    <property type="entry name" value="CxxCxxCC"/>
    <property type="match status" value="1"/>
</dbReference>
<dbReference type="EMBL" id="JACNLL010000024">
    <property type="protein sequence ID" value="MBC8198815.1"/>
    <property type="molecule type" value="Genomic_DNA"/>
</dbReference>
<proteinExistence type="predicted"/>
<accession>A0A8J6N3A6</accession>
<evidence type="ECO:0000313" key="1">
    <source>
        <dbReference type="EMBL" id="MBC8198815.1"/>
    </source>
</evidence>
<comment type="caution">
    <text evidence="1">The sequence shown here is derived from an EMBL/GenBank/DDBJ whole genome shotgun (WGS) entry which is preliminary data.</text>
</comment>
<reference evidence="1 2" key="1">
    <citation type="submission" date="2020-08" db="EMBL/GenBank/DDBJ databases">
        <title>Bridging the membrane lipid divide: bacteria of the FCB group superphylum have the potential to synthesize archaeal ether lipids.</title>
        <authorList>
            <person name="Villanueva L."/>
            <person name="Von Meijenfeldt F.A.B."/>
            <person name="Westbye A.B."/>
            <person name="Yadav S."/>
            <person name="Hopmans E.C."/>
            <person name="Dutilh B.E."/>
            <person name="Sinninghe Damste J.S."/>
        </authorList>
    </citation>
    <scope>NUCLEOTIDE SEQUENCE [LARGE SCALE GENOMIC DNA]</scope>
    <source>
        <strain evidence="1">NIOZ-UU82</strain>
    </source>
</reference>
<evidence type="ECO:0000313" key="2">
    <source>
        <dbReference type="Proteomes" id="UP000603545"/>
    </source>
</evidence>
<organism evidence="1 2">
    <name type="scientific">Candidatus Desulfaltia bathyphila</name>
    <dbReference type="NCBI Taxonomy" id="2841697"/>
    <lineage>
        <taxon>Bacteria</taxon>
        <taxon>Pseudomonadati</taxon>
        <taxon>Thermodesulfobacteriota</taxon>
        <taxon>Desulfobacteria</taxon>
        <taxon>Desulfobacterales</taxon>
        <taxon>Desulfobacterales incertae sedis</taxon>
        <taxon>Candidatus Desulfaltia</taxon>
    </lineage>
</organism>
<dbReference type="PANTHER" id="PTHR35866:SF1">
    <property type="entry name" value="YKGJ FAMILY CYSTEINE CLUSTER PROTEIN"/>
    <property type="match status" value="1"/>
</dbReference>